<dbReference type="Proteomes" id="UP000192328">
    <property type="component" value="Unassembled WGS sequence"/>
</dbReference>
<reference evidence="1" key="1">
    <citation type="submission" date="2017-04" db="EMBL/GenBank/DDBJ databases">
        <authorList>
            <person name="Varghese N."/>
            <person name="Submissions S."/>
        </authorList>
    </citation>
    <scope>NUCLEOTIDE SEQUENCE</scope>
    <source>
        <strain evidence="1">WTE2008</strain>
    </source>
</reference>
<comment type="caution">
    <text evidence="1">The sequence shown here is derived from an EMBL/GenBank/DDBJ whole genome shotgun (WGS) entry which is preliminary data.</text>
</comment>
<protein>
    <submittedName>
        <fullName evidence="1">L,D-transpeptidase catalytic domain</fullName>
    </submittedName>
</protein>
<keyword evidence="2" id="KW-1185">Reference proteome</keyword>
<evidence type="ECO:0000313" key="1">
    <source>
        <dbReference type="EMBL" id="SMC49132.1"/>
    </source>
</evidence>
<proteinExistence type="predicted"/>
<accession>A0AC61PJS4</accession>
<name>A0AC61PJS4_9FIRM</name>
<organism evidence="1 2">
    <name type="scientific">Aristaeella lactis</name>
    <dbReference type="NCBI Taxonomy" id="3046383"/>
    <lineage>
        <taxon>Bacteria</taxon>
        <taxon>Bacillati</taxon>
        <taxon>Bacillota</taxon>
        <taxon>Clostridia</taxon>
        <taxon>Eubacteriales</taxon>
        <taxon>Aristaeellaceae</taxon>
        <taxon>Aristaeella</taxon>
    </lineage>
</organism>
<sequence>MRRAITFILLFMILFSACGAQGEDFLLGVEPEPSEITPAYRSEEEPAQDDTGSYWCTPMNLEDEKAIWKMLTAPITVADIDMNKQTVIYSEPDENSEGIGMVTGQSQGLRVLETLDNGWTKVQTYSTSFHDSKVLNFNAFVTGYILTKKLKTVNVNQNYGIIIDKLTQRLYLFKDGHLETSLAVSTGKYNPDAKKQQPYNETRSGEYLIIYTKTGSLNDEESGMVCSYALKFNAADYIHEVPHRKNADGTKNFRGFEEILGNRASHGCIRVQAKKNTAGYNMSVLANLIKKRKDKNCIKLVIWEDYQGRQVKIPEDDTPLYYNPKGGSLYHSVADCASVKKKFLPLNAFTYGELEEADYSKLKPCPYCMPSPRKEALEEINRIHQESSPGEVMPVYEEKKAKKKK</sequence>
<dbReference type="EMBL" id="FWXZ01000002">
    <property type="protein sequence ID" value="SMC49132.1"/>
    <property type="molecule type" value="Genomic_DNA"/>
</dbReference>
<gene>
    <name evidence="1" type="ORF">SAMN06297397_1040</name>
</gene>
<evidence type="ECO:0000313" key="2">
    <source>
        <dbReference type="Proteomes" id="UP000192328"/>
    </source>
</evidence>